<dbReference type="EMBL" id="HBUF01090109">
    <property type="protein sequence ID" value="CAG6635479.1"/>
    <property type="molecule type" value="Transcribed_RNA"/>
</dbReference>
<dbReference type="SMART" id="SM00220">
    <property type="entry name" value="S_TKc"/>
    <property type="match status" value="1"/>
</dbReference>
<proteinExistence type="inferred from homology"/>
<dbReference type="InterPro" id="IPR011009">
    <property type="entry name" value="Kinase-like_dom_sf"/>
</dbReference>
<feature type="compositionally biased region" description="Polar residues" evidence="2">
    <location>
        <begin position="25"/>
        <end position="35"/>
    </location>
</feature>
<accession>A0A8D8VVS6</accession>
<dbReference type="GO" id="GO:0005634">
    <property type="term" value="C:nucleus"/>
    <property type="evidence" value="ECO:0007669"/>
    <property type="project" value="TreeGrafter"/>
</dbReference>
<evidence type="ECO:0000256" key="2">
    <source>
        <dbReference type="SAM" id="MobiDB-lite"/>
    </source>
</evidence>
<dbReference type="AlphaFoldDB" id="A0A8D8VVS6"/>
<dbReference type="Gene3D" id="3.30.200.20">
    <property type="entry name" value="Phosphorylase Kinase, domain 1"/>
    <property type="match status" value="1"/>
</dbReference>
<dbReference type="InterPro" id="IPR000719">
    <property type="entry name" value="Prot_kinase_dom"/>
</dbReference>
<feature type="compositionally biased region" description="Basic and acidic residues" evidence="2">
    <location>
        <begin position="315"/>
        <end position="325"/>
    </location>
</feature>
<name>A0A8D8VVS6_9HEMI</name>
<dbReference type="GO" id="GO:0005524">
    <property type="term" value="F:ATP binding"/>
    <property type="evidence" value="ECO:0007669"/>
    <property type="project" value="InterPro"/>
</dbReference>
<evidence type="ECO:0000256" key="1">
    <source>
        <dbReference type="ARBA" id="ARBA00038180"/>
    </source>
</evidence>
<organism evidence="4">
    <name type="scientific">Cacopsylla melanoneura</name>
    <dbReference type="NCBI Taxonomy" id="428564"/>
    <lineage>
        <taxon>Eukaryota</taxon>
        <taxon>Metazoa</taxon>
        <taxon>Ecdysozoa</taxon>
        <taxon>Arthropoda</taxon>
        <taxon>Hexapoda</taxon>
        <taxon>Insecta</taxon>
        <taxon>Pterygota</taxon>
        <taxon>Neoptera</taxon>
        <taxon>Paraneoptera</taxon>
        <taxon>Hemiptera</taxon>
        <taxon>Sternorrhyncha</taxon>
        <taxon>Psylloidea</taxon>
        <taxon>Psyllidae</taxon>
        <taxon>Psyllinae</taxon>
        <taxon>Cacopsylla</taxon>
    </lineage>
</organism>
<feature type="region of interest" description="Disordered" evidence="2">
    <location>
        <begin position="315"/>
        <end position="346"/>
    </location>
</feature>
<dbReference type="SUPFAM" id="SSF56112">
    <property type="entry name" value="Protein kinase-like (PK-like)"/>
    <property type="match status" value="1"/>
</dbReference>
<dbReference type="PROSITE" id="PS50011">
    <property type="entry name" value="PROTEIN_KINASE_DOM"/>
    <property type="match status" value="1"/>
</dbReference>
<dbReference type="EMBL" id="HBUF01318541">
    <property type="protein sequence ID" value="CAG6694480.1"/>
    <property type="molecule type" value="Transcribed_RNA"/>
</dbReference>
<dbReference type="EMBL" id="HBUF01318540">
    <property type="protein sequence ID" value="CAG6694479.1"/>
    <property type="molecule type" value="Transcribed_RNA"/>
</dbReference>
<feature type="domain" description="Protein kinase" evidence="3">
    <location>
        <begin position="35"/>
        <end position="318"/>
    </location>
</feature>
<evidence type="ECO:0000313" key="4">
    <source>
        <dbReference type="EMBL" id="CAG6635480.1"/>
    </source>
</evidence>
<dbReference type="InterPro" id="IPR024104">
    <property type="entry name" value="Tribbles/Ser_Thr_kinase_40"/>
</dbReference>
<comment type="similarity">
    <text evidence="1">Belongs to the protein kinase superfamily. CAMK Ser/Thr protein kinase family. Tribbles subfamily.</text>
</comment>
<feature type="region of interest" description="Disordered" evidence="2">
    <location>
        <begin position="1"/>
        <end position="59"/>
    </location>
</feature>
<dbReference type="PANTHER" id="PTHR22961:SF13">
    <property type="entry name" value="TRIBBLES"/>
    <property type="match status" value="1"/>
</dbReference>
<dbReference type="Pfam" id="PF00069">
    <property type="entry name" value="Pkinase"/>
    <property type="match status" value="1"/>
</dbReference>
<dbReference type="EMBL" id="HBUF01352482">
    <property type="protein sequence ID" value="CAG6714979.1"/>
    <property type="molecule type" value="Transcribed_RNA"/>
</dbReference>
<evidence type="ECO:0000259" key="3">
    <source>
        <dbReference type="PROSITE" id="PS50011"/>
    </source>
</evidence>
<dbReference type="EMBL" id="HBUF01352483">
    <property type="protein sequence ID" value="CAG6714980.1"/>
    <property type="molecule type" value="Transcribed_RNA"/>
</dbReference>
<dbReference type="GO" id="GO:0032436">
    <property type="term" value="P:positive regulation of proteasomal ubiquitin-dependent protein catabolic process"/>
    <property type="evidence" value="ECO:0007669"/>
    <property type="project" value="TreeGrafter"/>
</dbReference>
<dbReference type="FunFam" id="1.10.510.10:FF:000153">
    <property type="entry name" value="Tribbles homolog 2"/>
    <property type="match status" value="1"/>
</dbReference>
<sequence>MQFDASSVLEEPPLKPQHIADSPDWASSQTSQKCVRSSRQLVRSSSSPASTVSSPSSVHSSYSQCGSLVSNKYLIQEATDGNSLHACTHVHTKQEFVCKIMSREASGNLLSAHYRLDSHPHINSLHEVLLGDKLAYLVFPPCSGDLHSYVRQRKRLKEAEARKLFRQIAETVHACHAQGIVLRDLKLRKFVFCNAQRETIKLETLEDAVVLEDSDNDELQDKRGCPAYVSPEILRSHARYSGRAADMWSLGVILYTMLVGRYPFNDSEHASLFLKISRGQFVTPDSLSPKAKCLIRSLLRRDPSERLSSEDTLHHPWLRERRDSSPADSQVYSPPDQMVPDIDFDM</sequence>
<dbReference type="GO" id="GO:0004672">
    <property type="term" value="F:protein kinase activity"/>
    <property type="evidence" value="ECO:0007669"/>
    <property type="project" value="InterPro"/>
</dbReference>
<dbReference type="EMBL" id="HBUF01650861">
    <property type="protein sequence ID" value="CAG6786912.1"/>
    <property type="molecule type" value="Transcribed_RNA"/>
</dbReference>
<dbReference type="Gene3D" id="1.10.510.10">
    <property type="entry name" value="Transferase(Phosphotransferase) domain 1"/>
    <property type="match status" value="1"/>
</dbReference>
<reference evidence="4" key="1">
    <citation type="submission" date="2021-05" db="EMBL/GenBank/DDBJ databases">
        <authorList>
            <person name="Alioto T."/>
            <person name="Alioto T."/>
            <person name="Gomez Garrido J."/>
        </authorList>
    </citation>
    <scope>NUCLEOTIDE SEQUENCE</scope>
</reference>
<dbReference type="PANTHER" id="PTHR22961">
    <property type="entry name" value="SER/THR PROTEIN KINASE-TRB"/>
    <property type="match status" value="1"/>
</dbReference>
<dbReference type="EMBL" id="HBUF01650860">
    <property type="protein sequence ID" value="CAG6786911.1"/>
    <property type="molecule type" value="Transcribed_RNA"/>
</dbReference>
<dbReference type="EMBL" id="HBUF01090110">
    <property type="protein sequence ID" value="CAG6635480.1"/>
    <property type="molecule type" value="Transcribed_RNA"/>
</dbReference>
<dbReference type="GO" id="GO:0031434">
    <property type="term" value="F:mitogen-activated protein kinase kinase binding"/>
    <property type="evidence" value="ECO:0007669"/>
    <property type="project" value="TreeGrafter"/>
</dbReference>
<feature type="compositionally biased region" description="Low complexity" evidence="2">
    <location>
        <begin position="37"/>
        <end position="59"/>
    </location>
</feature>
<protein>
    <submittedName>
        <fullName evidence="4">Tribbles homolog 2</fullName>
    </submittedName>
</protein>
<dbReference type="EMBL" id="HBUF01650862">
    <property type="protein sequence ID" value="CAG6786913.1"/>
    <property type="molecule type" value="Transcribed_RNA"/>
</dbReference>